<evidence type="ECO:0000313" key="1">
    <source>
        <dbReference type="EMBL" id="CAD5325915.1"/>
    </source>
</evidence>
<dbReference type="Proteomes" id="UP000516314">
    <property type="component" value="Chromosome 3"/>
</dbReference>
<sequence>MFMSYNVILVVANDWSPEAPQIPSEEDDEGDDTPCPYCGEGCPGLLPLLGSLPRGRLC</sequence>
<organism evidence="1 2">
    <name type="scientific">Arabidopsis thaliana</name>
    <name type="common">Mouse-ear cress</name>
    <dbReference type="NCBI Taxonomy" id="3702"/>
    <lineage>
        <taxon>Eukaryota</taxon>
        <taxon>Viridiplantae</taxon>
        <taxon>Streptophyta</taxon>
        <taxon>Embryophyta</taxon>
        <taxon>Tracheophyta</taxon>
        <taxon>Spermatophyta</taxon>
        <taxon>Magnoliopsida</taxon>
        <taxon>eudicotyledons</taxon>
        <taxon>Gunneridae</taxon>
        <taxon>Pentapetalae</taxon>
        <taxon>rosids</taxon>
        <taxon>malvids</taxon>
        <taxon>Brassicales</taxon>
        <taxon>Brassicaceae</taxon>
        <taxon>Camelineae</taxon>
        <taxon>Arabidopsis</taxon>
    </lineage>
</organism>
<proteinExistence type="predicted"/>
<reference evidence="1 2" key="1">
    <citation type="submission" date="2020-09" db="EMBL/GenBank/DDBJ databases">
        <authorList>
            <person name="Ashkenazy H."/>
        </authorList>
    </citation>
    <scope>NUCLEOTIDE SEQUENCE [LARGE SCALE GENOMIC DNA]</scope>
    <source>
        <strain evidence="2">cv. Cdm-0</strain>
    </source>
</reference>
<name>A0A7G2EVD4_ARATH</name>
<protein>
    <submittedName>
        <fullName evidence="1">(thale cress) hypothetical protein</fullName>
    </submittedName>
</protein>
<dbReference type="AlphaFoldDB" id="A0A7G2EVD4"/>
<dbReference type="EMBL" id="LR881468">
    <property type="protein sequence ID" value="CAD5325915.1"/>
    <property type="molecule type" value="Genomic_DNA"/>
</dbReference>
<gene>
    <name evidence="1" type="ORF">AT9943_LOCUS13718</name>
</gene>
<evidence type="ECO:0000313" key="2">
    <source>
        <dbReference type="Proteomes" id="UP000516314"/>
    </source>
</evidence>
<accession>A0A7G2EVD4</accession>